<evidence type="ECO:0000313" key="1">
    <source>
        <dbReference type="EMBL" id="GGJ63132.1"/>
    </source>
</evidence>
<evidence type="ECO:0008006" key="3">
    <source>
        <dbReference type="Google" id="ProtNLM"/>
    </source>
</evidence>
<gene>
    <name evidence="1" type="ORF">GCM10010121_087280</name>
</gene>
<dbReference type="Proteomes" id="UP000657574">
    <property type="component" value="Unassembled WGS sequence"/>
</dbReference>
<dbReference type="EMBL" id="BMQA01000075">
    <property type="protein sequence ID" value="GGJ63132.1"/>
    <property type="molecule type" value="Genomic_DNA"/>
</dbReference>
<comment type="caution">
    <text evidence="1">The sequence shown here is derived from an EMBL/GenBank/DDBJ whole genome shotgun (WGS) entry which is preliminary data.</text>
</comment>
<proteinExistence type="predicted"/>
<keyword evidence="2" id="KW-1185">Reference proteome</keyword>
<organism evidence="1 2">
    <name type="scientific">Streptomyces brasiliensis</name>
    <dbReference type="NCBI Taxonomy" id="1954"/>
    <lineage>
        <taxon>Bacteria</taxon>
        <taxon>Bacillati</taxon>
        <taxon>Actinomycetota</taxon>
        <taxon>Actinomycetes</taxon>
        <taxon>Kitasatosporales</taxon>
        <taxon>Streptomycetaceae</taxon>
        <taxon>Streptomyces</taxon>
    </lineage>
</organism>
<protein>
    <recommendedName>
        <fullName evidence="3">Orc1-like AAA ATPase domain-containing protein</fullName>
    </recommendedName>
</protein>
<accession>A0A917P5X9</accession>
<reference evidence="1" key="2">
    <citation type="submission" date="2020-09" db="EMBL/GenBank/DDBJ databases">
        <authorList>
            <person name="Sun Q."/>
            <person name="Ohkuma M."/>
        </authorList>
    </citation>
    <scope>NUCLEOTIDE SEQUENCE</scope>
    <source>
        <strain evidence="1">JCM 3086</strain>
    </source>
</reference>
<dbReference type="AlphaFoldDB" id="A0A917P5X9"/>
<name>A0A917P5X9_9ACTN</name>
<reference evidence="1" key="1">
    <citation type="journal article" date="2014" name="Int. J. Syst. Evol. Microbiol.">
        <title>Complete genome sequence of Corynebacterium casei LMG S-19264T (=DSM 44701T), isolated from a smear-ripened cheese.</title>
        <authorList>
            <consortium name="US DOE Joint Genome Institute (JGI-PGF)"/>
            <person name="Walter F."/>
            <person name="Albersmeier A."/>
            <person name="Kalinowski J."/>
            <person name="Ruckert C."/>
        </authorList>
    </citation>
    <scope>NUCLEOTIDE SEQUENCE</scope>
    <source>
        <strain evidence="1">JCM 3086</strain>
    </source>
</reference>
<evidence type="ECO:0000313" key="2">
    <source>
        <dbReference type="Proteomes" id="UP000657574"/>
    </source>
</evidence>
<sequence>MAVCPPFLEAFTLGPVVDAVRQATPDVARLGLSALAGVLRPLFPEWAGRLPTAPQSLADASVVRHQIFRAQAELLDRLGVEVLVVEDVHWADATTLDFLMYVASRRPRPLSLMLTYRPEEVPPNSRLLRLTSCPPAGVCQERVALGELPTVRGARPGVLNARRPARLGRLRHLPARPDRRPAARAGGVCTAAA</sequence>